<keyword evidence="1" id="KW-0456">Lyase</keyword>
<evidence type="ECO:0000313" key="4">
    <source>
        <dbReference type="Proteomes" id="UP000234331"/>
    </source>
</evidence>
<dbReference type="SUPFAM" id="SSF51556">
    <property type="entry name" value="Metallo-dependent hydrolases"/>
    <property type="match status" value="1"/>
</dbReference>
<dbReference type="Proteomes" id="UP000234331">
    <property type="component" value="Unassembled WGS sequence"/>
</dbReference>
<dbReference type="GO" id="GO:0016831">
    <property type="term" value="F:carboxy-lyase activity"/>
    <property type="evidence" value="ECO:0007669"/>
    <property type="project" value="InterPro"/>
</dbReference>
<protein>
    <submittedName>
        <fullName evidence="3">Amidohydrolase</fullName>
    </submittedName>
</protein>
<evidence type="ECO:0000256" key="1">
    <source>
        <dbReference type="ARBA" id="ARBA00023239"/>
    </source>
</evidence>
<feature type="domain" description="Amidohydrolase-related" evidence="2">
    <location>
        <begin position="102"/>
        <end position="408"/>
    </location>
</feature>
<evidence type="ECO:0000313" key="3">
    <source>
        <dbReference type="EMBL" id="SNQ47180.1"/>
    </source>
</evidence>
<sequence length="415" mass="47521">MDKIIKMIVRYWGWLATGQRFEEATVARVFDCDQHMYETEDAFTRHIAPEWATRTVKPVKMHDGTDAILMGERLLVAVEAEFHKAYKPGSLKEMLKQMSTGAPAETYMFEDMRTEYQNRDARLAEMDRQGLDGTIMYPGSWGLMAEAHMSDKPDMLFANLHSFNLYMDEEWGYAYQNRIFAPATLSLRDVDKAVEELEFVLDRGARFILLPTGPAYGRSPGDPYFDPFWSRVNEAKATVCFHITENYYNAQLAPAWGHDPDPIHFRMSAWQWQHTYGERPIQETVSALIFDNLFGRFPNIQVLASEFGASWVPHFVTHMDKSRGMGRNGPWIGGPLAERPSQVFRHHVRVVPYPEDNPVEIIRQLGFHESIVMGSDWPHAEGLAEPADFRKLLDGLDESAKDDIMYNTGAGLVAR</sequence>
<reference evidence="3 4" key="1">
    <citation type="submission" date="2017-06" db="EMBL/GenBank/DDBJ databases">
        <authorList>
            <person name="Kim H.J."/>
            <person name="Triplett B.A."/>
        </authorList>
    </citation>
    <scope>NUCLEOTIDE SEQUENCE [LARGE SCALE GENOMIC DNA]</scope>
    <source>
        <strain evidence="3">FRACA_ARgP5</strain>
    </source>
</reference>
<dbReference type="Gene3D" id="3.20.20.140">
    <property type="entry name" value="Metal-dependent hydrolases"/>
    <property type="match status" value="1"/>
</dbReference>
<keyword evidence="3" id="KW-0378">Hydrolase</keyword>
<accession>A0A2I2KNE1</accession>
<name>A0A2I2KNE1_9ACTN</name>
<dbReference type="GO" id="GO:0005737">
    <property type="term" value="C:cytoplasm"/>
    <property type="evidence" value="ECO:0007669"/>
    <property type="project" value="TreeGrafter"/>
</dbReference>
<organism evidence="3 4">
    <name type="scientific">Frankia canadensis</name>
    <dbReference type="NCBI Taxonomy" id="1836972"/>
    <lineage>
        <taxon>Bacteria</taxon>
        <taxon>Bacillati</taxon>
        <taxon>Actinomycetota</taxon>
        <taxon>Actinomycetes</taxon>
        <taxon>Frankiales</taxon>
        <taxon>Frankiaceae</taxon>
        <taxon>Frankia</taxon>
    </lineage>
</organism>
<dbReference type="PANTHER" id="PTHR21240">
    <property type="entry name" value="2-AMINO-3-CARBOXYLMUCONATE-6-SEMIALDEHYDE DECARBOXYLASE"/>
    <property type="match status" value="1"/>
</dbReference>
<dbReference type="InterPro" id="IPR006680">
    <property type="entry name" value="Amidohydro-rel"/>
</dbReference>
<keyword evidence="4" id="KW-1185">Reference proteome</keyword>
<dbReference type="InterPro" id="IPR032465">
    <property type="entry name" value="ACMSD"/>
</dbReference>
<gene>
    <name evidence="3" type="ORF">FRACA_1750006</name>
</gene>
<dbReference type="GO" id="GO:0016787">
    <property type="term" value="F:hydrolase activity"/>
    <property type="evidence" value="ECO:0007669"/>
    <property type="project" value="UniProtKB-KW"/>
</dbReference>
<dbReference type="InterPro" id="IPR032466">
    <property type="entry name" value="Metal_Hydrolase"/>
</dbReference>
<dbReference type="Pfam" id="PF04909">
    <property type="entry name" value="Amidohydro_2"/>
    <property type="match status" value="1"/>
</dbReference>
<dbReference type="EMBL" id="FZMO01000085">
    <property type="protein sequence ID" value="SNQ47180.1"/>
    <property type="molecule type" value="Genomic_DNA"/>
</dbReference>
<dbReference type="PANTHER" id="PTHR21240:SF28">
    <property type="entry name" value="ISO-OROTATE DECARBOXYLASE (EUROFUNG)"/>
    <property type="match status" value="1"/>
</dbReference>
<dbReference type="GO" id="GO:0019748">
    <property type="term" value="P:secondary metabolic process"/>
    <property type="evidence" value="ECO:0007669"/>
    <property type="project" value="TreeGrafter"/>
</dbReference>
<evidence type="ECO:0000259" key="2">
    <source>
        <dbReference type="Pfam" id="PF04909"/>
    </source>
</evidence>
<proteinExistence type="predicted"/>
<dbReference type="AlphaFoldDB" id="A0A2I2KNE1"/>